<dbReference type="AlphaFoldDB" id="A0A2S5GHB8"/>
<dbReference type="EMBL" id="PREZ01000001">
    <property type="protein sequence ID" value="PPA72452.1"/>
    <property type="molecule type" value="Genomic_DNA"/>
</dbReference>
<evidence type="ECO:0000256" key="2">
    <source>
        <dbReference type="ARBA" id="ARBA00022643"/>
    </source>
</evidence>
<reference evidence="4 5" key="1">
    <citation type="submission" date="2018-02" db="EMBL/GenBank/DDBJ databases">
        <title>Jeotgalibacillus proteolyticum sp. nov. a protease producing bacterium isolated from ocean sediments of Laizhou Bay.</title>
        <authorList>
            <person name="Li Y."/>
        </authorList>
    </citation>
    <scope>NUCLEOTIDE SEQUENCE [LARGE SCALE GENOMIC DNA]</scope>
    <source>
        <strain evidence="4 5">22-7</strain>
    </source>
</reference>
<evidence type="ECO:0000256" key="1">
    <source>
        <dbReference type="ARBA" id="ARBA00022630"/>
    </source>
</evidence>
<keyword evidence="2" id="KW-0288">FMN</keyword>
<dbReference type="InterPro" id="IPR051796">
    <property type="entry name" value="ISF_SsuE-like"/>
</dbReference>
<keyword evidence="5" id="KW-1185">Reference proteome</keyword>
<dbReference type="GO" id="GO:0016491">
    <property type="term" value="F:oxidoreductase activity"/>
    <property type="evidence" value="ECO:0007669"/>
    <property type="project" value="InterPro"/>
</dbReference>
<accession>A0A2S5GHB8</accession>
<proteinExistence type="predicted"/>
<feature type="domain" description="NADPH-dependent FMN reductase-like" evidence="3">
    <location>
        <begin position="1"/>
        <end position="124"/>
    </location>
</feature>
<dbReference type="Pfam" id="PF03358">
    <property type="entry name" value="FMN_red"/>
    <property type="match status" value="1"/>
</dbReference>
<dbReference type="Gene3D" id="3.40.50.360">
    <property type="match status" value="1"/>
</dbReference>
<dbReference type="InterPro" id="IPR005025">
    <property type="entry name" value="FMN_Rdtase-like_dom"/>
</dbReference>
<dbReference type="Proteomes" id="UP000239047">
    <property type="component" value="Unassembled WGS sequence"/>
</dbReference>
<name>A0A2S5GHB8_9BACL</name>
<gene>
    <name evidence="4" type="ORF">C4B60_03505</name>
</gene>
<dbReference type="RefSeq" id="WP_104056603.1">
    <property type="nucleotide sequence ID" value="NZ_PREZ01000001.1"/>
</dbReference>
<comment type="caution">
    <text evidence="4">The sequence shown here is derived from an EMBL/GenBank/DDBJ whole genome shotgun (WGS) entry which is preliminary data.</text>
</comment>
<evidence type="ECO:0000259" key="3">
    <source>
        <dbReference type="Pfam" id="PF03358"/>
    </source>
</evidence>
<dbReference type="PANTHER" id="PTHR43278:SF4">
    <property type="entry name" value="NAD(P)H-DEPENDENT FMN-CONTAINING OXIDOREDUCTASE YWQN-RELATED"/>
    <property type="match status" value="1"/>
</dbReference>
<dbReference type="SUPFAM" id="SSF52218">
    <property type="entry name" value="Flavoproteins"/>
    <property type="match status" value="1"/>
</dbReference>
<protein>
    <recommendedName>
        <fullName evidence="3">NADPH-dependent FMN reductase-like domain-containing protein</fullName>
    </recommendedName>
</protein>
<organism evidence="4 5">
    <name type="scientific">Jeotgalibacillus proteolyticus</name>
    <dbReference type="NCBI Taxonomy" id="2082395"/>
    <lineage>
        <taxon>Bacteria</taxon>
        <taxon>Bacillati</taxon>
        <taxon>Bacillota</taxon>
        <taxon>Bacilli</taxon>
        <taxon>Bacillales</taxon>
        <taxon>Caryophanaceae</taxon>
        <taxon>Jeotgalibacillus</taxon>
    </lineage>
</organism>
<keyword evidence="1" id="KW-0285">Flavoprotein</keyword>
<evidence type="ECO:0000313" key="5">
    <source>
        <dbReference type="Proteomes" id="UP000239047"/>
    </source>
</evidence>
<dbReference type="InterPro" id="IPR029039">
    <property type="entry name" value="Flavoprotein-like_sf"/>
</dbReference>
<dbReference type="OrthoDB" id="9805976at2"/>
<sequence>MSLVIISGSSRENGNTEILAKEAAKNYDGDVEWIYLRNHTIHQIVDERHSENGFTPVEDDHSSLIEKMLQADKVLFATPVYWYGMSGYMKTFVDRWSQALRDPDLNFKQRIKNKPAYLITCGGDKVNVKGIPLVLQFQLICEFVEMDFKNYFIGEAKRPGDMNNEKEQLRRISSFLS</sequence>
<dbReference type="PANTHER" id="PTHR43278">
    <property type="entry name" value="NAD(P)H-DEPENDENT FMN-CONTAINING OXIDOREDUCTASE YWQN-RELATED"/>
    <property type="match status" value="1"/>
</dbReference>
<evidence type="ECO:0000313" key="4">
    <source>
        <dbReference type="EMBL" id="PPA72452.1"/>
    </source>
</evidence>